<name>A0A6A5BVH4_NAEFO</name>
<dbReference type="GO" id="GO:0005634">
    <property type="term" value="C:nucleus"/>
    <property type="evidence" value="ECO:0007669"/>
    <property type="project" value="TreeGrafter"/>
</dbReference>
<dbReference type="PANTHER" id="PTHR11259:SF1">
    <property type="entry name" value="RAS-RELATED GTP-BINDING PROTEIN"/>
    <property type="match status" value="1"/>
</dbReference>
<keyword evidence="2" id="KW-0547">Nucleotide-binding</keyword>
<dbReference type="VEuPathDB" id="AmoebaDB:NfTy_068140"/>
<keyword evidence="5" id="KW-1185">Reference proteome</keyword>
<dbReference type="Pfam" id="PF04670">
    <property type="entry name" value="Gtr1_RagA"/>
    <property type="match status" value="1"/>
</dbReference>
<dbReference type="GO" id="GO:0003924">
    <property type="term" value="F:GTPase activity"/>
    <property type="evidence" value="ECO:0007669"/>
    <property type="project" value="TreeGrafter"/>
</dbReference>
<comment type="caution">
    <text evidence="4">The sequence shown here is derived from an EMBL/GenBank/DDBJ whole genome shotgun (WGS) entry which is preliminary data.</text>
</comment>
<dbReference type="OMA" id="ERETFLF"/>
<dbReference type="Proteomes" id="UP000444721">
    <property type="component" value="Unassembled WGS sequence"/>
</dbReference>
<dbReference type="VEuPathDB" id="AmoebaDB:FDP41_004244"/>
<dbReference type="VEuPathDB" id="AmoebaDB:NF0062770"/>
<keyword evidence="3" id="KW-0342">GTP-binding</keyword>
<dbReference type="EMBL" id="VFQX01000036">
    <property type="protein sequence ID" value="KAF0976949.1"/>
    <property type="molecule type" value="Genomic_DNA"/>
</dbReference>
<protein>
    <submittedName>
        <fullName evidence="4">Uncharacterized protein</fullName>
    </submittedName>
</protein>
<evidence type="ECO:0000256" key="2">
    <source>
        <dbReference type="ARBA" id="ARBA00022741"/>
    </source>
</evidence>
<dbReference type="GO" id="GO:0010507">
    <property type="term" value="P:negative regulation of autophagy"/>
    <property type="evidence" value="ECO:0007669"/>
    <property type="project" value="TreeGrafter"/>
</dbReference>
<dbReference type="GeneID" id="68111462"/>
<comment type="similarity">
    <text evidence="1">Belongs to the GTR/RAG GTP-binding protein family.</text>
</comment>
<evidence type="ECO:0000256" key="3">
    <source>
        <dbReference type="ARBA" id="ARBA00023134"/>
    </source>
</evidence>
<reference evidence="4 5" key="1">
    <citation type="journal article" date="2019" name="Sci. Rep.">
        <title>Nanopore sequencing improves the draft genome of the human pathogenic amoeba Naegleria fowleri.</title>
        <authorList>
            <person name="Liechti N."/>
            <person name="Schurch N."/>
            <person name="Bruggmann R."/>
            <person name="Wittwer M."/>
        </authorList>
    </citation>
    <scope>NUCLEOTIDE SEQUENCE [LARGE SCALE GENOMIC DNA]</scope>
    <source>
        <strain evidence="4 5">ATCC 30894</strain>
    </source>
</reference>
<evidence type="ECO:0000256" key="1">
    <source>
        <dbReference type="ARBA" id="ARBA00007756"/>
    </source>
</evidence>
<dbReference type="GO" id="GO:0009267">
    <property type="term" value="P:cellular response to starvation"/>
    <property type="evidence" value="ECO:0007669"/>
    <property type="project" value="TreeGrafter"/>
</dbReference>
<dbReference type="InterPro" id="IPR006762">
    <property type="entry name" value="Gtr1_RagA"/>
</dbReference>
<dbReference type="AlphaFoldDB" id="A0A6A5BVH4"/>
<accession>A0A6A5BVH4</accession>
<dbReference type="RefSeq" id="XP_044561662.1">
    <property type="nucleotide sequence ID" value="XM_044707638.1"/>
</dbReference>
<evidence type="ECO:0000313" key="4">
    <source>
        <dbReference type="EMBL" id="KAF0976949.1"/>
    </source>
</evidence>
<dbReference type="InterPro" id="IPR027417">
    <property type="entry name" value="P-loop_NTPase"/>
</dbReference>
<dbReference type="Gene3D" id="3.30.450.190">
    <property type="match status" value="1"/>
</dbReference>
<sequence length="123" mass="14227">MDLLTCNNDHQERSKLLKKMVKELRETSSPVKISCFGTSIWDESLYRARNAIVNQLIPNHEMIEESLNMVAKACEADEVVLFERSTFLVIAHSSTHDFEIQENDDLDIHLFEKLSNIISNYLN</sequence>
<dbReference type="OrthoDB" id="10020193at2759"/>
<dbReference type="GO" id="GO:0005525">
    <property type="term" value="F:GTP binding"/>
    <property type="evidence" value="ECO:0007669"/>
    <property type="project" value="UniProtKB-KW"/>
</dbReference>
<dbReference type="GO" id="GO:1990131">
    <property type="term" value="C:Gtr1-Gtr2 GTPase complex"/>
    <property type="evidence" value="ECO:0007669"/>
    <property type="project" value="TreeGrafter"/>
</dbReference>
<dbReference type="PANTHER" id="PTHR11259">
    <property type="entry name" value="RAS-RELATED GTP BINDING RAG/GTR YEAST"/>
    <property type="match status" value="1"/>
</dbReference>
<dbReference type="Gene3D" id="3.40.50.300">
    <property type="entry name" value="P-loop containing nucleotide triphosphate hydrolases"/>
    <property type="match status" value="1"/>
</dbReference>
<evidence type="ECO:0000313" key="5">
    <source>
        <dbReference type="Proteomes" id="UP000444721"/>
    </source>
</evidence>
<dbReference type="GO" id="GO:0005764">
    <property type="term" value="C:lysosome"/>
    <property type="evidence" value="ECO:0007669"/>
    <property type="project" value="TreeGrafter"/>
</dbReference>
<organism evidence="4 5">
    <name type="scientific">Naegleria fowleri</name>
    <name type="common">Brain eating amoeba</name>
    <dbReference type="NCBI Taxonomy" id="5763"/>
    <lineage>
        <taxon>Eukaryota</taxon>
        <taxon>Discoba</taxon>
        <taxon>Heterolobosea</taxon>
        <taxon>Tetramitia</taxon>
        <taxon>Eutetramitia</taxon>
        <taxon>Vahlkampfiidae</taxon>
        <taxon>Naegleria</taxon>
    </lineage>
</organism>
<proteinExistence type="inferred from homology"/>
<dbReference type="GO" id="GO:1904263">
    <property type="term" value="P:positive regulation of TORC1 signaling"/>
    <property type="evidence" value="ECO:0007669"/>
    <property type="project" value="TreeGrafter"/>
</dbReference>
<gene>
    <name evidence="4" type="ORF">FDP41_004244</name>
</gene>